<accession>A0AAW2AYD2</accession>
<feature type="non-terminal residue" evidence="1">
    <location>
        <position position="79"/>
    </location>
</feature>
<protein>
    <submittedName>
        <fullName evidence="1">Uncharacterized protein</fullName>
    </submittedName>
</protein>
<keyword evidence="2" id="KW-1185">Reference proteome</keyword>
<feature type="non-terminal residue" evidence="1">
    <location>
        <position position="1"/>
    </location>
</feature>
<evidence type="ECO:0000313" key="2">
    <source>
        <dbReference type="Proteomes" id="UP001479290"/>
    </source>
</evidence>
<proteinExistence type="predicted"/>
<dbReference type="EMBL" id="JAWDJR010000003">
    <property type="protein sequence ID" value="KAK9977085.1"/>
    <property type="molecule type" value="Genomic_DNA"/>
</dbReference>
<name>A0AAW2AYD2_CULAL</name>
<sequence>ICSHFTLLTDVSILVKFREALENKFNTILKFCQEVNCHQGVKDVLACFEPEASDKATCILLLLMAYFKEPKDAIVLDVD</sequence>
<dbReference type="AlphaFoldDB" id="A0AAW2AYD2"/>
<gene>
    <name evidence="1" type="ORF">ABG768_018906</name>
</gene>
<evidence type="ECO:0000313" key="1">
    <source>
        <dbReference type="EMBL" id="KAK9977085.1"/>
    </source>
</evidence>
<reference evidence="1 2" key="1">
    <citation type="submission" date="2024-05" db="EMBL/GenBank/DDBJ databases">
        <title>A high-quality chromosomal-level genome assembly of Topmouth culter (Culter alburnus).</title>
        <authorList>
            <person name="Zhao H."/>
        </authorList>
    </citation>
    <scope>NUCLEOTIDE SEQUENCE [LARGE SCALE GENOMIC DNA]</scope>
    <source>
        <strain evidence="1">CATC2023</strain>
        <tissue evidence="1">Muscle</tissue>
    </source>
</reference>
<comment type="caution">
    <text evidence="1">The sequence shown here is derived from an EMBL/GenBank/DDBJ whole genome shotgun (WGS) entry which is preliminary data.</text>
</comment>
<organism evidence="1 2">
    <name type="scientific">Culter alburnus</name>
    <name type="common">Topmouth culter</name>
    <dbReference type="NCBI Taxonomy" id="194366"/>
    <lineage>
        <taxon>Eukaryota</taxon>
        <taxon>Metazoa</taxon>
        <taxon>Chordata</taxon>
        <taxon>Craniata</taxon>
        <taxon>Vertebrata</taxon>
        <taxon>Euteleostomi</taxon>
        <taxon>Actinopterygii</taxon>
        <taxon>Neopterygii</taxon>
        <taxon>Teleostei</taxon>
        <taxon>Ostariophysi</taxon>
        <taxon>Cypriniformes</taxon>
        <taxon>Xenocyprididae</taxon>
        <taxon>Xenocypridinae</taxon>
        <taxon>Culter</taxon>
    </lineage>
</organism>
<dbReference type="Proteomes" id="UP001479290">
    <property type="component" value="Unassembled WGS sequence"/>
</dbReference>